<dbReference type="InterPro" id="IPR005561">
    <property type="entry name" value="ANTAR"/>
</dbReference>
<feature type="modified residue" description="4-aspartylphosphate" evidence="1">
    <location>
        <position position="54"/>
    </location>
</feature>
<dbReference type="GO" id="GO:0003723">
    <property type="term" value="F:RNA binding"/>
    <property type="evidence" value="ECO:0007669"/>
    <property type="project" value="InterPro"/>
</dbReference>
<dbReference type="PANTHER" id="PTHR43367:SF1">
    <property type="entry name" value="TWO-COMPONENT RESPONSE REGULATOR-LIKE APRR6-RELATED"/>
    <property type="match status" value="1"/>
</dbReference>
<dbReference type="InterPro" id="IPR008327">
    <property type="entry name" value="Sig_transdc_resp-reg_antiterm"/>
</dbReference>
<dbReference type="SUPFAM" id="SSF52172">
    <property type="entry name" value="CheY-like"/>
    <property type="match status" value="1"/>
</dbReference>
<dbReference type="PIRSF" id="PIRSF036382">
    <property type="entry name" value="RR_antiterm"/>
    <property type="match status" value="1"/>
</dbReference>
<evidence type="ECO:0000313" key="5">
    <source>
        <dbReference type="Proteomes" id="UP000078428"/>
    </source>
</evidence>
<reference evidence="4 5" key="1">
    <citation type="submission" date="2016-04" db="EMBL/GenBank/DDBJ databases">
        <title>Draft genome sequence of freshwater magnetotactic bacteria Magnetospirillum marisnigri SP-1 and Magnetospirillum moscoviense BB-1.</title>
        <authorList>
            <person name="Koziaeva V."/>
            <person name="Dziuba M.V."/>
            <person name="Ivanov T.M."/>
            <person name="Kuznetsov B."/>
            <person name="Grouzdev D.S."/>
        </authorList>
    </citation>
    <scope>NUCLEOTIDE SEQUENCE [LARGE SCALE GENOMIC DNA]</scope>
    <source>
        <strain evidence="4 5">SP-1</strain>
    </source>
</reference>
<dbReference type="OrthoDB" id="9795002at2"/>
<name>A0A178MEK6_9PROT</name>
<keyword evidence="4" id="KW-0808">Transferase</keyword>
<evidence type="ECO:0000313" key="4">
    <source>
        <dbReference type="EMBL" id="OAN46607.1"/>
    </source>
</evidence>
<gene>
    <name evidence="4" type="ORF">A6A04_05705</name>
</gene>
<keyword evidence="5" id="KW-1185">Reference proteome</keyword>
<sequence length="192" mass="20946">MGLRVIVVDDERDRAALVKAALESDGFVVVAVLTSGTGLHAKVAELAADVIIVDIDSPDRDILEDMRRVGIEQNRPVVMFAQDGKPETIKAAVEAGVSAYVVDGLNPSRVKPVIDVAIARFAQFQDLRAQLDKAKSTLAERKQIEKAKGILMKRRQIEEDAAHGLLRKMAMDQKLRLIDVANKVIEAAELLG</sequence>
<evidence type="ECO:0000259" key="3">
    <source>
        <dbReference type="PROSITE" id="PS50921"/>
    </source>
</evidence>
<dbReference type="GO" id="GO:0000160">
    <property type="term" value="P:phosphorelay signal transduction system"/>
    <property type="evidence" value="ECO:0007669"/>
    <property type="project" value="InterPro"/>
</dbReference>
<dbReference type="Pfam" id="PF00072">
    <property type="entry name" value="Response_reg"/>
    <property type="match status" value="1"/>
</dbReference>
<feature type="domain" description="Response regulatory" evidence="2">
    <location>
        <begin position="4"/>
        <end position="118"/>
    </location>
</feature>
<dbReference type="Gene3D" id="3.40.50.2300">
    <property type="match status" value="1"/>
</dbReference>
<proteinExistence type="predicted"/>
<organism evidence="4 5">
    <name type="scientific">Paramagnetospirillum marisnigri</name>
    <dbReference type="NCBI Taxonomy" id="1285242"/>
    <lineage>
        <taxon>Bacteria</taxon>
        <taxon>Pseudomonadati</taxon>
        <taxon>Pseudomonadota</taxon>
        <taxon>Alphaproteobacteria</taxon>
        <taxon>Rhodospirillales</taxon>
        <taxon>Magnetospirillaceae</taxon>
        <taxon>Paramagnetospirillum</taxon>
    </lineage>
</organism>
<evidence type="ECO:0000259" key="2">
    <source>
        <dbReference type="PROSITE" id="PS50110"/>
    </source>
</evidence>
<dbReference type="GO" id="GO:0016301">
    <property type="term" value="F:kinase activity"/>
    <property type="evidence" value="ECO:0007669"/>
    <property type="project" value="UniProtKB-KW"/>
</dbReference>
<comment type="caution">
    <text evidence="4">The sequence shown here is derived from an EMBL/GenBank/DDBJ whole genome shotgun (WGS) entry which is preliminary data.</text>
</comment>
<dbReference type="SMART" id="SM00448">
    <property type="entry name" value="REC"/>
    <property type="match status" value="1"/>
</dbReference>
<dbReference type="InterPro" id="IPR001789">
    <property type="entry name" value="Sig_transdc_resp-reg_receiver"/>
</dbReference>
<dbReference type="InterPro" id="IPR011006">
    <property type="entry name" value="CheY-like_superfamily"/>
</dbReference>
<feature type="domain" description="ANTAR" evidence="3">
    <location>
        <begin position="124"/>
        <end position="185"/>
    </location>
</feature>
<dbReference type="PROSITE" id="PS50110">
    <property type="entry name" value="RESPONSE_REGULATORY"/>
    <property type="match status" value="1"/>
</dbReference>
<dbReference type="PROSITE" id="PS50921">
    <property type="entry name" value="ANTAR"/>
    <property type="match status" value="1"/>
</dbReference>
<dbReference type="InterPro" id="IPR036388">
    <property type="entry name" value="WH-like_DNA-bd_sf"/>
</dbReference>
<dbReference type="STRING" id="1285242.A6A04_05705"/>
<dbReference type="Pfam" id="PF03861">
    <property type="entry name" value="ANTAR"/>
    <property type="match status" value="1"/>
</dbReference>
<dbReference type="AlphaFoldDB" id="A0A178MEK6"/>
<keyword evidence="1" id="KW-0597">Phosphoprotein</keyword>
<accession>A0A178MEK6</accession>
<dbReference type="Gene3D" id="1.10.10.10">
    <property type="entry name" value="Winged helix-like DNA-binding domain superfamily/Winged helix DNA-binding domain"/>
    <property type="match status" value="1"/>
</dbReference>
<dbReference type="Proteomes" id="UP000078428">
    <property type="component" value="Unassembled WGS sequence"/>
</dbReference>
<evidence type="ECO:0000256" key="1">
    <source>
        <dbReference type="PROSITE-ProRule" id="PRU00169"/>
    </source>
</evidence>
<dbReference type="SMART" id="SM01012">
    <property type="entry name" value="ANTAR"/>
    <property type="match status" value="1"/>
</dbReference>
<dbReference type="RefSeq" id="WP_068494749.1">
    <property type="nucleotide sequence ID" value="NZ_LWQT01000088.1"/>
</dbReference>
<keyword evidence="4" id="KW-0418">Kinase</keyword>
<dbReference type="EMBL" id="LWQT01000088">
    <property type="protein sequence ID" value="OAN46607.1"/>
    <property type="molecule type" value="Genomic_DNA"/>
</dbReference>
<protein>
    <submittedName>
        <fullName evidence="4">Histidine kinase</fullName>
    </submittedName>
</protein>
<dbReference type="CDD" id="cd00156">
    <property type="entry name" value="REC"/>
    <property type="match status" value="1"/>
</dbReference>
<dbReference type="PANTHER" id="PTHR43367">
    <property type="match status" value="1"/>
</dbReference>